<dbReference type="Gene3D" id="3.30.230.10">
    <property type="match status" value="1"/>
</dbReference>
<keyword evidence="2" id="KW-0812">Transmembrane</keyword>
<dbReference type="Gene3D" id="2.30.42.10">
    <property type="match status" value="1"/>
</dbReference>
<dbReference type="AlphaFoldDB" id="A0A430B075"/>
<dbReference type="GO" id="GO:0005524">
    <property type="term" value="F:ATP binding"/>
    <property type="evidence" value="ECO:0007669"/>
    <property type="project" value="InterPro"/>
</dbReference>
<proteinExistence type="inferred from homology"/>
<dbReference type="InterPro" id="IPR036034">
    <property type="entry name" value="PDZ_sf"/>
</dbReference>
<protein>
    <recommendedName>
        <fullName evidence="1">endopeptidase La</fullName>
        <ecNumber evidence="1">3.4.21.53</ecNumber>
    </recommendedName>
</protein>
<name>A0A430B075_9ENTE</name>
<dbReference type="InterPro" id="IPR020568">
    <property type="entry name" value="Ribosomal_Su5_D2-typ_SF"/>
</dbReference>
<dbReference type="InterPro" id="IPR014721">
    <property type="entry name" value="Ribsml_uS5_D2-typ_fold_subgr"/>
</dbReference>
<evidence type="ECO:0000256" key="1">
    <source>
        <dbReference type="PROSITE-ProRule" id="PRU01122"/>
    </source>
</evidence>
<dbReference type="InterPro" id="IPR001478">
    <property type="entry name" value="PDZ"/>
</dbReference>
<comment type="caution">
    <text evidence="4">The sequence shown here is derived from an EMBL/GenBank/DDBJ whole genome shotgun (WGS) entry which is preliminary data.</text>
</comment>
<dbReference type="RefSeq" id="WP_126811999.1">
    <property type="nucleotide sequence ID" value="NZ_NGKC01000002.1"/>
</dbReference>
<comment type="similarity">
    <text evidence="1">Belongs to the peptidase S16 family.</text>
</comment>
<reference evidence="4 5" key="1">
    <citation type="submission" date="2017-05" db="EMBL/GenBank/DDBJ databases">
        <title>Vagococcus spp. assemblies.</title>
        <authorList>
            <person name="Gulvik C.A."/>
        </authorList>
    </citation>
    <scope>NUCLEOTIDE SEQUENCE [LARGE SCALE GENOMIC DNA]</scope>
    <source>
        <strain evidence="4 5">LMG 24798</strain>
    </source>
</reference>
<dbReference type="PROSITE" id="PS51786">
    <property type="entry name" value="LON_PROTEOLYTIC"/>
    <property type="match status" value="1"/>
</dbReference>
<evidence type="ECO:0000259" key="3">
    <source>
        <dbReference type="PROSITE" id="PS51786"/>
    </source>
</evidence>
<dbReference type="EC" id="3.4.21.53" evidence="1"/>
<dbReference type="Proteomes" id="UP000286773">
    <property type="component" value="Unassembled WGS sequence"/>
</dbReference>
<evidence type="ECO:0000313" key="5">
    <source>
        <dbReference type="Proteomes" id="UP000286773"/>
    </source>
</evidence>
<organism evidence="4 5">
    <name type="scientific">Vagococcus acidifermentans</name>
    <dbReference type="NCBI Taxonomy" id="564710"/>
    <lineage>
        <taxon>Bacteria</taxon>
        <taxon>Bacillati</taxon>
        <taxon>Bacillota</taxon>
        <taxon>Bacilli</taxon>
        <taxon>Lactobacillales</taxon>
        <taxon>Enterococcaceae</taxon>
        <taxon>Vagococcus</taxon>
    </lineage>
</organism>
<keyword evidence="1" id="KW-0720">Serine protease</keyword>
<dbReference type="EMBL" id="NGKC01000002">
    <property type="protein sequence ID" value="RSU13747.1"/>
    <property type="molecule type" value="Genomic_DNA"/>
</dbReference>
<keyword evidence="5" id="KW-1185">Reference proteome</keyword>
<sequence>MKQTQTRAILKRLAIGLIIILGLSAWVPLPYFVEVPGTAENLKHFVTVDGKQDNHDGAFMMTTVAVRRVTWPRLVQSFFEPGSTLVSREELMGDNNSEAYDRIQQYYMTSSQNTAIKVALDLADKPYRIDYRGVYVLSIDDESNFKEDLAIGDTIYAIDGKPFQTSEEFINYVQSKHVGDKVTVSFERDGRRQDAKEMLIKMRETGKPGIGIGLTDHTEIAMDAEVQFDTEDIGGPSAGLMFTLELYSLLTGQDLRNGQTIAGTGTIAADGSVGRIGGADKKVIAADRAGATVFFAPDDTKDPETNLTNYQEAQQSARDNQLAITVVPVNTVTEALDYLSQLKTAEQKKTEIPLAYPSLFCPAAALSTVR</sequence>
<dbReference type="GO" id="GO:0004176">
    <property type="term" value="F:ATP-dependent peptidase activity"/>
    <property type="evidence" value="ECO:0007669"/>
    <property type="project" value="UniProtKB-UniRule"/>
</dbReference>
<keyword evidence="1" id="KW-0378">Hydrolase</keyword>
<keyword evidence="2" id="KW-1133">Transmembrane helix</keyword>
<dbReference type="SUPFAM" id="SSF54211">
    <property type="entry name" value="Ribosomal protein S5 domain 2-like"/>
    <property type="match status" value="1"/>
</dbReference>
<feature type="domain" description="Lon proteolytic" evidence="3">
    <location>
        <begin position="231"/>
        <end position="342"/>
    </location>
</feature>
<keyword evidence="1" id="KW-0645">Protease</keyword>
<feature type="transmembrane region" description="Helical" evidence="2">
    <location>
        <begin position="12"/>
        <end position="33"/>
    </location>
</feature>
<dbReference type="Pfam" id="PF13180">
    <property type="entry name" value="PDZ_2"/>
    <property type="match status" value="1"/>
</dbReference>
<gene>
    <name evidence="4" type="ORF">CBF27_02270</name>
</gene>
<dbReference type="SUPFAM" id="SSF50156">
    <property type="entry name" value="PDZ domain-like"/>
    <property type="match status" value="1"/>
</dbReference>
<dbReference type="GO" id="GO:0004252">
    <property type="term" value="F:serine-type endopeptidase activity"/>
    <property type="evidence" value="ECO:0007669"/>
    <property type="project" value="UniProtKB-UniRule"/>
</dbReference>
<dbReference type="GO" id="GO:0006508">
    <property type="term" value="P:proteolysis"/>
    <property type="evidence" value="ECO:0007669"/>
    <property type="project" value="UniProtKB-KW"/>
</dbReference>
<feature type="active site" evidence="1">
    <location>
        <position position="282"/>
    </location>
</feature>
<evidence type="ECO:0000313" key="4">
    <source>
        <dbReference type="EMBL" id="RSU13747.1"/>
    </source>
</evidence>
<dbReference type="InterPro" id="IPR027065">
    <property type="entry name" value="Lon_Prtase"/>
</dbReference>
<evidence type="ECO:0000256" key="2">
    <source>
        <dbReference type="SAM" id="Phobius"/>
    </source>
</evidence>
<dbReference type="Pfam" id="PF05362">
    <property type="entry name" value="Lon_C"/>
    <property type="match status" value="1"/>
</dbReference>
<dbReference type="PANTHER" id="PTHR10046">
    <property type="entry name" value="ATP DEPENDENT LON PROTEASE FAMILY MEMBER"/>
    <property type="match status" value="1"/>
</dbReference>
<feature type="active site" evidence="1">
    <location>
        <position position="237"/>
    </location>
</feature>
<accession>A0A430B075</accession>
<dbReference type="NCBIfam" id="NF041438">
    <property type="entry name" value="SepM_fam_S16"/>
    <property type="match status" value="1"/>
</dbReference>
<comment type="catalytic activity">
    <reaction evidence="1">
        <text>Hydrolysis of proteins in presence of ATP.</text>
        <dbReference type="EC" id="3.4.21.53"/>
    </reaction>
</comment>
<dbReference type="GO" id="GO:0030163">
    <property type="term" value="P:protein catabolic process"/>
    <property type="evidence" value="ECO:0007669"/>
    <property type="project" value="InterPro"/>
</dbReference>
<dbReference type="OrthoDB" id="2356897at2"/>
<dbReference type="InterPro" id="IPR008269">
    <property type="entry name" value="Lon_proteolytic"/>
</dbReference>
<keyword evidence="2" id="KW-0472">Membrane</keyword>